<comment type="similarity">
    <text evidence="1">Belongs to the glycosyltransferase 2 family.</text>
</comment>
<protein>
    <submittedName>
        <fullName evidence="3">Glycosyltransferase, GT2 family</fullName>
    </submittedName>
</protein>
<keyword evidence="4" id="KW-1185">Reference proteome</keyword>
<dbReference type="RefSeq" id="WP_093725934.1">
    <property type="nucleotide sequence ID" value="NZ_FMZB01000002.1"/>
</dbReference>
<dbReference type="Proteomes" id="UP000198666">
    <property type="component" value="Unassembled WGS sequence"/>
</dbReference>
<dbReference type="EMBL" id="FMZB01000002">
    <property type="protein sequence ID" value="SDC31997.1"/>
    <property type="molecule type" value="Genomic_DNA"/>
</dbReference>
<accession>A0A1G6KM55</accession>
<evidence type="ECO:0000259" key="2">
    <source>
        <dbReference type="Pfam" id="PF00535"/>
    </source>
</evidence>
<organism evidence="3 4">
    <name type="scientific">Terribacillus halophilus</name>
    <dbReference type="NCBI Taxonomy" id="361279"/>
    <lineage>
        <taxon>Bacteria</taxon>
        <taxon>Bacillati</taxon>
        <taxon>Bacillota</taxon>
        <taxon>Bacilli</taxon>
        <taxon>Bacillales</taxon>
        <taxon>Bacillaceae</taxon>
        <taxon>Terribacillus</taxon>
    </lineage>
</organism>
<dbReference type="AlphaFoldDB" id="A0A1G6KM55"/>
<gene>
    <name evidence="3" type="ORF">SAMN05421663_10263</name>
</gene>
<dbReference type="GO" id="GO:0016758">
    <property type="term" value="F:hexosyltransferase activity"/>
    <property type="evidence" value="ECO:0007669"/>
    <property type="project" value="UniProtKB-ARBA"/>
</dbReference>
<keyword evidence="3" id="KW-0808">Transferase</keyword>
<dbReference type="PANTHER" id="PTHR22916">
    <property type="entry name" value="GLYCOSYLTRANSFERASE"/>
    <property type="match status" value="1"/>
</dbReference>
<reference evidence="4" key="1">
    <citation type="submission" date="2016-10" db="EMBL/GenBank/DDBJ databases">
        <authorList>
            <person name="Varghese N."/>
            <person name="Submissions S."/>
        </authorList>
    </citation>
    <scope>NUCLEOTIDE SEQUENCE [LARGE SCALE GENOMIC DNA]</scope>
    <source>
        <strain evidence="4">DSM 21620</strain>
    </source>
</reference>
<proteinExistence type="inferred from homology"/>
<feature type="domain" description="Glycosyltransferase 2-like" evidence="2">
    <location>
        <begin position="6"/>
        <end position="166"/>
    </location>
</feature>
<dbReference type="InterPro" id="IPR001173">
    <property type="entry name" value="Glyco_trans_2-like"/>
</dbReference>
<dbReference type="SUPFAM" id="SSF53448">
    <property type="entry name" value="Nucleotide-diphospho-sugar transferases"/>
    <property type="match status" value="1"/>
</dbReference>
<dbReference type="InterPro" id="IPR029044">
    <property type="entry name" value="Nucleotide-diphossugar_trans"/>
</dbReference>
<dbReference type="PANTHER" id="PTHR22916:SF3">
    <property type="entry name" value="UDP-GLCNAC:BETAGAL BETA-1,3-N-ACETYLGLUCOSAMINYLTRANSFERASE-LIKE PROTEIN 1"/>
    <property type="match status" value="1"/>
</dbReference>
<name>A0A1G6KM55_9BACI</name>
<dbReference type="OrthoDB" id="396512at2"/>
<evidence type="ECO:0000313" key="4">
    <source>
        <dbReference type="Proteomes" id="UP000198666"/>
    </source>
</evidence>
<dbReference type="STRING" id="361279.SAMN05421663_10263"/>
<evidence type="ECO:0000256" key="1">
    <source>
        <dbReference type="ARBA" id="ARBA00006739"/>
    </source>
</evidence>
<evidence type="ECO:0000313" key="3">
    <source>
        <dbReference type="EMBL" id="SDC31997.1"/>
    </source>
</evidence>
<sequence length="242" mass="28286">MLPKVTIIIPFFNDKYVPIAIQSALDQTYPNIEVIVVDDGSTQEVDKIQPYLDHITYLRKENGGTATALNHGIEHATGEYVAWLSSDDMFLPHKIQAQMDYMIASNSSVSFSNYHLMDKDNQVFIPWCGKRFNPYNNAKEVYESFRVENPVNGCTTLIRKDIFDKVGVFNPGFLYTHDYDMWFRILLNGFHMHYIDQALIQFRSHEESGTSRFQPQILHEMKTIEEHYRPILHDYLEKYAVF</sequence>
<dbReference type="Pfam" id="PF00535">
    <property type="entry name" value="Glycos_transf_2"/>
    <property type="match status" value="1"/>
</dbReference>
<dbReference type="Gene3D" id="3.90.550.10">
    <property type="entry name" value="Spore Coat Polysaccharide Biosynthesis Protein SpsA, Chain A"/>
    <property type="match status" value="1"/>
</dbReference>